<dbReference type="Gene3D" id="3.40.50.2300">
    <property type="match status" value="1"/>
</dbReference>
<dbReference type="InterPro" id="IPR011006">
    <property type="entry name" value="CheY-like_superfamily"/>
</dbReference>
<dbReference type="PROSITE" id="PS51755">
    <property type="entry name" value="OMPR_PHOB"/>
    <property type="match status" value="1"/>
</dbReference>
<feature type="domain" description="OmpR/PhoB-type" evidence="9">
    <location>
        <begin position="130"/>
        <end position="228"/>
    </location>
</feature>
<dbReference type="EMBL" id="SFBI01000044">
    <property type="protein sequence ID" value="TRU41054.1"/>
    <property type="molecule type" value="Genomic_DNA"/>
</dbReference>
<dbReference type="PANTHER" id="PTHR48111:SF22">
    <property type="entry name" value="REGULATOR OF RPOS"/>
    <property type="match status" value="1"/>
</dbReference>
<dbReference type="CDD" id="cd00383">
    <property type="entry name" value="trans_reg_C"/>
    <property type="match status" value="1"/>
</dbReference>
<proteinExistence type="predicted"/>
<dbReference type="SUPFAM" id="SSF52172">
    <property type="entry name" value="CheY-like"/>
    <property type="match status" value="1"/>
</dbReference>
<dbReference type="Proteomes" id="UP000317708">
    <property type="component" value="Unassembled WGS sequence"/>
</dbReference>
<evidence type="ECO:0000256" key="7">
    <source>
        <dbReference type="PROSITE-ProRule" id="PRU01091"/>
    </source>
</evidence>
<dbReference type="Gene3D" id="1.10.10.10">
    <property type="entry name" value="Winged helix-like DNA-binding domain superfamily/Winged helix DNA-binding domain"/>
    <property type="match status" value="1"/>
</dbReference>
<dbReference type="SUPFAM" id="SSF46894">
    <property type="entry name" value="C-terminal effector domain of the bipartite response regulators"/>
    <property type="match status" value="1"/>
</dbReference>
<protein>
    <submittedName>
        <fullName evidence="10">Response regulator transcription factor</fullName>
    </submittedName>
</protein>
<accession>A0A552F2W1</accession>
<evidence type="ECO:0000256" key="1">
    <source>
        <dbReference type="ARBA" id="ARBA00022553"/>
    </source>
</evidence>
<dbReference type="CDD" id="cd17574">
    <property type="entry name" value="REC_OmpR"/>
    <property type="match status" value="1"/>
</dbReference>
<dbReference type="GO" id="GO:0032993">
    <property type="term" value="C:protein-DNA complex"/>
    <property type="evidence" value="ECO:0007669"/>
    <property type="project" value="TreeGrafter"/>
</dbReference>
<evidence type="ECO:0000313" key="10">
    <source>
        <dbReference type="EMBL" id="TRU41054.1"/>
    </source>
</evidence>
<evidence type="ECO:0000256" key="4">
    <source>
        <dbReference type="ARBA" id="ARBA00023125"/>
    </source>
</evidence>
<dbReference type="SMART" id="SM00862">
    <property type="entry name" value="Trans_reg_C"/>
    <property type="match status" value="1"/>
</dbReference>
<dbReference type="InterPro" id="IPR036388">
    <property type="entry name" value="WH-like_DNA-bd_sf"/>
</dbReference>
<dbReference type="GO" id="GO:0006355">
    <property type="term" value="P:regulation of DNA-templated transcription"/>
    <property type="evidence" value="ECO:0007669"/>
    <property type="project" value="InterPro"/>
</dbReference>
<keyword evidence="5" id="KW-0804">Transcription</keyword>
<dbReference type="PANTHER" id="PTHR48111">
    <property type="entry name" value="REGULATOR OF RPOS"/>
    <property type="match status" value="1"/>
</dbReference>
<dbReference type="InterPro" id="IPR001867">
    <property type="entry name" value="OmpR/PhoB-type_DNA-bd"/>
</dbReference>
<evidence type="ECO:0000256" key="6">
    <source>
        <dbReference type="PROSITE-ProRule" id="PRU00169"/>
    </source>
</evidence>
<keyword evidence="4 7" id="KW-0238">DNA-binding</keyword>
<feature type="domain" description="Response regulatory" evidence="8">
    <location>
        <begin position="9"/>
        <end position="123"/>
    </location>
</feature>
<evidence type="ECO:0000256" key="3">
    <source>
        <dbReference type="ARBA" id="ARBA00023015"/>
    </source>
</evidence>
<feature type="modified residue" description="4-aspartylphosphate" evidence="6">
    <location>
        <position position="58"/>
    </location>
</feature>
<sequence length="229" mass="26214">MSTSVQNSSILLVGIEENIAKLATADLKEAGYRPLIVPSIDSALPEVKSWQPAMIILDRLLAGEAGVKFCRRLRSQGSRVYIILLVSQETLEERLACLEAGADDYFLKPYNSQSFLKLIRFYLQPLETIPEQLCFGDLVLDLATRRLSYKNKNIELTMKEFELLRYLMIHPKEVLSRDQILENVWGDEFQGESNVIEVYVRYLRLKMEAGGQKRLIHTVRGVGYVLRES</sequence>
<keyword evidence="2" id="KW-0902">Two-component regulatory system</keyword>
<organism evidence="10 11">
    <name type="scientific">Microcystis aeruginosa Ma_MB_S_20031200_S102</name>
    <dbReference type="NCBI Taxonomy" id="2486254"/>
    <lineage>
        <taxon>Bacteria</taxon>
        <taxon>Bacillati</taxon>
        <taxon>Cyanobacteriota</taxon>
        <taxon>Cyanophyceae</taxon>
        <taxon>Oscillatoriophycideae</taxon>
        <taxon>Chroococcales</taxon>
        <taxon>Microcystaceae</taxon>
        <taxon>Microcystis</taxon>
    </lineage>
</organism>
<evidence type="ECO:0000259" key="8">
    <source>
        <dbReference type="PROSITE" id="PS50110"/>
    </source>
</evidence>
<dbReference type="NCBIfam" id="NF045914">
    <property type="entry name" value="RespRegNblR"/>
    <property type="match status" value="1"/>
</dbReference>
<evidence type="ECO:0000256" key="5">
    <source>
        <dbReference type="ARBA" id="ARBA00023163"/>
    </source>
</evidence>
<dbReference type="SMART" id="SM00448">
    <property type="entry name" value="REC"/>
    <property type="match status" value="1"/>
</dbReference>
<dbReference type="GO" id="GO:0000156">
    <property type="term" value="F:phosphorelay response regulator activity"/>
    <property type="evidence" value="ECO:0007669"/>
    <property type="project" value="TreeGrafter"/>
</dbReference>
<dbReference type="PROSITE" id="PS50110">
    <property type="entry name" value="RESPONSE_REGULATORY"/>
    <property type="match status" value="1"/>
</dbReference>
<dbReference type="Pfam" id="PF00486">
    <property type="entry name" value="Trans_reg_C"/>
    <property type="match status" value="1"/>
</dbReference>
<reference evidence="10 11" key="1">
    <citation type="submission" date="2019-01" db="EMBL/GenBank/DDBJ databases">
        <title>Coherence of Microcystis species and biogeography revealed through population genomics.</title>
        <authorList>
            <person name="Perez-Carrascal O.M."/>
            <person name="Terrat Y."/>
            <person name="Giani A."/>
            <person name="Fortin N."/>
            <person name="Tromas N."/>
            <person name="Shapiro B.J."/>
        </authorList>
    </citation>
    <scope>NUCLEOTIDE SEQUENCE [LARGE SCALE GENOMIC DNA]</scope>
    <source>
        <strain evidence="10">Ma_MB_S_20031200_S102</strain>
    </source>
</reference>
<dbReference type="GO" id="GO:0005829">
    <property type="term" value="C:cytosol"/>
    <property type="evidence" value="ECO:0007669"/>
    <property type="project" value="TreeGrafter"/>
</dbReference>
<name>A0A552F2W1_MICAE</name>
<keyword evidence="1 6" id="KW-0597">Phosphoprotein</keyword>
<gene>
    <name evidence="10" type="ORF">EWV92_04310</name>
</gene>
<dbReference type="InterPro" id="IPR016032">
    <property type="entry name" value="Sig_transdc_resp-reg_C-effctor"/>
</dbReference>
<dbReference type="Pfam" id="PF00072">
    <property type="entry name" value="Response_reg"/>
    <property type="match status" value="1"/>
</dbReference>
<dbReference type="AlphaFoldDB" id="A0A552F2W1"/>
<dbReference type="InterPro" id="IPR001789">
    <property type="entry name" value="Sig_transdc_resp-reg_receiver"/>
</dbReference>
<evidence type="ECO:0000313" key="11">
    <source>
        <dbReference type="Proteomes" id="UP000317708"/>
    </source>
</evidence>
<keyword evidence="3" id="KW-0805">Transcription regulation</keyword>
<evidence type="ECO:0000256" key="2">
    <source>
        <dbReference type="ARBA" id="ARBA00023012"/>
    </source>
</evidence>
<evidence type="ECO:0000259" key="9">
    <source>
        <dbReference type="PROSITE" id="PS51755"/>
    </source>
</evidence>
<comment type="caution">
    <text evidence="10">The sequence shown here is derived from an EMBL/GenBank/DDBJ whole genome shotgun (WGS) entry which is preliminary data.</text>
</comment>
<dbReference type="FunFam" id="1.10.10.10:FF:000005">
    <property type="entry name" value="Two-component system response regulator"/>
    <property type="match status" value="1"/>
</dbReference>
<feature type="DNA-binding region" description="OmpR/PhoB-type" evidence="7">
    <location>
        <begin position="130"/>
        <end position="228"/>
    </location>
</feature>
<dbReference type="GO" id="GO:0000976">
    <property type="term" value="F:transcription cis-regulatory region binding"/>
    <property type="evidence" value="ECO:0007669"/>
    <property type="project" value="TreeGrafter"/>
</dbReference>
<dbReference type="InterPro" id="IPR039420">
    <property type="entry name" value="WalR-like"/>
</dbReference>